<organism evidence="2 3">
    <name type="scientific">Tropilaelaps mercedesae</name>
    <dbReference type="NCBI Taxonomy" id="418985"/>
    <lineage>
        <taxon>Eukaryota</taxon>
        <taxon>Metazoa</taxon>
        <taxon>Ecdysozoa</taxon>
        <taxon>Arthropoda</taxon>
        <taxon>Chelicerata</taxon>
        <taxon>Arachnida</taxon>
        <taxon>Acari</taxon>
        <taxon>Parasitiformes</taxon>
        <taxon>Mesostigmata</taxon>
        <taxon>Gamasina</taxon>
        <taxon>Dermanyssoidea</taxon>
        <taxon>Laelapidae</taxon>
        <taxon>Tropilaelaps</taxon>
    </lineage>
</organism>
<evidence type="ECO:0000313" key="3">
    <source>
        <dbReference type="Proteomes" id="UP000192247"/>
    </source>
</evidence>
<dbReference type="InterPro" id="IPR004000">
    <property type="entry name" value="Actin"/>
</dbReference>
<feature type="region of interest" description="Disordered" evidence="1">
    <location>
        <begin position="97"/>
        <end position="144"/>
    </location>
</feature>
<sequence length="144" mass="16205">MKKCYELPDGQNITLGNEPFRYPETLFQLFLFGMEASGIQISKYSTIIYVTSMRRKRISTLILLYRRTTMCPEIADRMHREISALAPSTVKMEKSLRLPSDSLPSGLGDPCLPRSEPSGRCGLRKRGSMTVDPLLRKNSTSSLG</sequence>
<dbReference type="InParanoid" id="A0A1V9X532"/>
<dbReference type="STRING" id="418985.A0A1V9X532"/>
<dbReference type="AlphaFoldDB" id="A0A1V9X532"/>
<dbReference type="PANTHER" id="PTHR11937">
    <property type="entry name" value="ACTIN"/>
    <property type="match status" value="1"/>
</dbReference>
<proteinExistence type="predicted"/>
<comment type="caution">
    <text evidence="2">The sequence shown here is derived from an EMBL/GenBank/DDBJ whole genome shotgun (WGS) entry which is preliminary data.</text>
</comment>
<keyword evidence="3" id="KW-1185">Reference proteome</keyword>
<name>A0A1V9X532_9ACAR</name>
<dbReference type="Proteomes" id="UP000192247">
    <property type="component" value="Unassembled WGS sequence"/>
</dbReference>
<dbReference type="SUPFAM" id="SSF53067">
    <property type="entry name" value="Actin-like ATPase domain"/>
    <property type="match status" value="1"/>
</dbReference>
<evidence type="ECO:0000256" key="1">
    <source>
        <dbReference type="SAM" id="MobiDB-lite"/>
    </source>
</evidence>
<dbReference type="Gene3D" id="3.30.420.40">
    <property type="match status" value="1"/>
</dbReference>
<reference evidence="2 3" key="1">
    <citation type="journal article" date="2017" name="Gigascience">
        <title>Draft genome of the honey bee ectoparasitic mite, Tropilaelaps mercedesae, is shaped by the parasitic life history.</title>
        <authorList>
            <person name="Dong X."/>
            <person name="Armstrong S.D."/>
            <person name="Xia D."/>
            <person name="Makepeace B.L."/>
            <person name="Darby A.C."/>
            <person name="Kadowaki T."/>
        </authorList>
    </citation>
    <scope>NUCLEOTIDE SEQUENCE [LARGE SCALE GENOMIC DNA]</scope>
    <source>
        <strain evidence="2">Wuxi-XJTLU</strain>
    </source>
</reference>
<gene>
    <name evidence="2" type="ORF">BIW11_12728</name>
</gene>
<dbReference type="InterPro" id="IPR043129">
    <property type="entry name" value="ATPase_NBD"/>
</dbReference>
<dbReference type="EMBL" id="MNPL01023431">
    <property type="protein sequence ID" value="OQR68719.1"/>
    <property type="molecule type" value="Genomic_DNA"/>
</dbReference>
<dbReference type="Pfam" id="PF00022">
    <property type="entry name" value="Actin"/>
    <property type="match status" value="1"/>
</dbReference>
<protein>
    <submittedName>
        <fullName evidence="2">Uncharacterized protein</fullName>
    </submittedName>
</protein>
<evidence type="ECO:0000313" key="2">
    <source>
        <dbReference type="EMBL" id="OQR68719.1"/>
    </source>
</evidence>
<accession>A0A1V9X532</accession>